<feature type="compositionally biased region" description="Basic and acidic residues" evidence="1">
    <location>
        <begin position="117"/>
        <end position="133"/>
    </location>
</feature>
<sequence>MYVRFHHADRVKRQFGGEQPVPMALVNLDGFLDATARGDDRWWPDELAYWGFQLPGDVPPAALQAKDPIVLSRDAPACRRWARMQRPDIRRKGEGAASSGREDPQSSGDDEDEEAEYTPKEDIPEGVRTRIRGETAPVRTTRTSTSSQARISSWLSSWSTAGAPGQDPGRNPGTGCHRRIVTGHRVTCTSCSRAGSRPWIRLHTVMWLPVPPMMRFTGRAPLCSLTLTIPSRVRGFSTTSPPRSRSFTLHRSSNISCPRPIARRITSLHRSRRILRLHGLSHITSPPSAITHHPRSPSTTIRRPRLSARGHIGLRGIAVRPPALHRPISTIVRGTRATGIR</sequence>
<accession>A0ABU6YJB2</accession>
<dbReference type="EMBL" id="JASCZI010242179">
    <property type="protein sequence ID" value="MED6210001.1"/>
    <property type="molecule type" value="Genomic_DNA"/>
</dbReference>
<name>A0ABU6YJB2_9FABA</name>
<feature type="region of interest" description="Disordered" evidence="1">
    <location>
        <begin position="82"/>
        <end position="152"/>
    </location>
</feature>
<evidence type="ECO:0000313" key="2">
    <source>
        <dbReference type="EMBL" id="MED6210001.1"/>
    </source>
</evidence>
<gene>
    <name evidence="2" type="ORF">PIB30_059975</name>
</gene>
<evidence type="ECO:0000313" key="3">
    <source>
        <dbReference type="Proteomes" id="UP001341840"/>
    </source>
</evidence>
<dbReference type="Proteomes" id="UP001341840">
    <property type="component" value="Unassembled WGS sequence"/>
</dbReference>
<comment type="caution">
    <text evidence="2">The sequence shown here is derived from an EMBL/GenBank/DDBJ whole genome shotgun (WGS) entry which is preliminary data.</text>
</comment>
<proteinExistence type="predicted"/>
<protein>
    <submittedName>
        <fullName evidence="2">Uncharacterized protein</fullName>
    </submittedName>
</protein>
<feature type="compositionally biased region" description="Basic and acidic residues" evidence="1">
    <location>
        <begin position="85"/>
        <end position="104"/>
    </location>
</feature>
<reference evidence="2 3" key="1">
    <citation type="journal article" date="2023" name="Plants (Basel)">
        <title>Bridging the Gap: Combining Genomics and Transcriptomics Approaches to Understand Stylosanthes scabra, an Orphan Legume from the Brazilian Caatinga.</title>
        <authorList>
            <person name="Ferreira-Neto J.R.C."/>
            <person name="da Silva M.D."/>
            <person name="Binneck E."/>
            <person name="de Melo N.F."/>
            <person name="da Silva R.H."/>
            <person name="de Melo A.L.T.M."/>
            <person name="Pandolfi V."/>
            <person name="Bustamante F.O."/>
            <person name="Brasileiro-Vidal A.C."/>
            <person name="Benko-Iseppon A.M."/>
        </authorList>
    </citation>
    <scope>NUCLEOTIDE SEQUENCE [LARGE SCALE GENOMIC DNA]</scope>
    <source>
        <tissue evidence="2">Leaves</tissue>
    </source>
</reference>
<evidence type="ECO:0000256" key="1">
    <source>
        <dbReference type="SAM" id="MobiDB-lite"/>
    </source>
</evidence>
<keyword evidence="3" id="KW-1185">Reference proteome</keyword>
<organism evidence="2 3">
    <name type="scientific">Stylosanthes scabra</name>
    <dbReference type="NCBI Taxonomy" id="79078"/>
    <lineage>
        <taxon>Eukaryota</taxon>
        <taxon>Viridiplantae</taxon>
        <taxon>Streptophyta</taxon>
        <taxon>Embryophyta</taxon>
        <taxon>Tracheophyta</taxon>
        <taxon>Spermatophyta</taxon>
        <taxon>Magnoliopsida</taxon>
        <taxon>eudicotyledons</taxon>
        <taxon>Gunneridae</taxon>
        <taxon>Pentapetalae</taxon>
        <taxon>rosids</taxon>
        <taxon>fabids</taxon>
        <taxon>Fabales</taxon>
        <taxon>Fabaceae</taxon>
        <taxon>Papilionoideae</taxon>
        <taxon>50 kb inversion clade</taxon>
        <taxon>dalbergioids sensu lato</taxon>
        <taxon>Dalbergieae</taxon>
        <taxon>Pterocarpus clade</taxon>
        <taxon>Stylosanthes</taxon>
    </lineage>
</organism>
<feature type="compositionally biased region" description="Low complexity" evidence="1">
    <location>
        <begin position="139"/>
        <end position="152"/>
    </location>
</feature>